<organism evidence="7 8">
    <name type="scientific">Streptomyces macrosporus</name>
    <dbReference type="NCBI Taxonomy" id="44032"/>
    <lineage>
        <taxon>Bacteria</taxon>
        <taxon>Bacillati</taxon>
        <taxon>Actinomycetota</taxon>
        <taxon>Actinomycetes</taxon>
        <taxon>Kitasatosporales</taxon>
        <taxon>Streptomycetaceae</taxon>
        <taxon>Streptomyces</taxon>
    </lineage>
</organism>
<comment type="caution">
    <text evidence="7">The sequence shown here is derived from an EMBL/GenBank/DDBJ whole genome shotgun (WGS) entry which is preliminary data.</text>
</comment>
<dbReference type="InterPro" id="IPR036052">
    <property type="entry name" value="TrpB-like_PALP_sf"/>
</dbReference>
<evidence type="ECO:0000259" key="6">
    <source>
        <dbReference type="Pfam" id="PF00291"/>
    </source>
</evidence>
<dbReference type="InterPro" id="IPR023927">
    <property type="entry name" value="SbnA"/>
</dbReference>
<name>A0ABP5XRS4_9ACTN</name>
<dbReference type="PANTHER" id="PTHR10314">
    <property type="entry name" value="CYSTATHIONINE BETA-SYNTHASE"/>
    <property type="match status" value="1"/>
</dbReference>
<evidence type="ECO:0000313" key="7">
    <source>
        <dbReference type="EMBL" id="GAA2466371.1"/>
    </source>
</evidence>
<evidence type="ECO:0000256" key="5">
    <source>
        <dbReference type="SAM" id="MobiDB-lite"/>
    </source>
</evidence>
<evidence type="ECO:0000256" key="2">
    <source>
        <dbReference type="ARBA" id="ARBA00011738"/>
    </source>
</evidence>
<comment type="cofactor">
    <cofactor evidence="1">
        <name>pyridoxal 5'-phosphate</name>
        <dbReference type="ChEBI" id="CHEBI:597326"/>
    </cofactor>
</comment>
<feature type="region of interest" description="Disordered" evidence="5">
    <location>
        <begin position="321"/>
        <end position="341"/>
    </location>
</feature>
<gene>
    <name evidence="7" type="primary">sbnA</name>
    <name evidence="7" type="ORF">GCM10010405_58690</name>
</gene>
<dbReference type="Pfam" id="PF00291">
    <property type="entry name" value="PALP"/>
    <property type="match status" value="1"/>
</dbReference>
<feature type="compositionally biased region" description="Low complexity" evidence="5">
    <location>
        <begin position="329"/>
        <end position="341"/>
    </location>
</feature>
<accession>A0ABP5XRS4</accession>
<evidence type="ECO:0000313" key="8">
    <source>
        <dbReference type="Proteomes" id="UP001501638"/>
    </source>
</evidence>
<protein>
    <submittedName>
        <fullName evidence="7">2,3-diaminopropionate biosynthesis protein SbnA</fullName>
    </submittedName>
</protein>
<evidence type="ECO:0000256" key="3">
    <source>
        <dbReference type="ARBA" id="ARBA00022679"/>
    </source>
</evidence>
<dbReference type="InterPro" id="IPR050214">
    <property type="entry name" value="Cys_Synth/Cystath_Beta-Synth"/>
</dbReference>
<feature type="domain" description="Tryptophan synthase beta chain-like PALP" evidence="6">
    <location>
        <begin position="17"/>
        <end position="295"/>
    </location>
</feature>
<evidence type="ECO:0000256" key="4">
    <source>
        <dbReference type="ARBA" id="ARBA00022898"/>
    </source>
</evidence>
<keyword evidence="4" id="KW-0663">Pyridoxal phosphate</keyword>
<dbReference type="InterPro" id="IPR001926">
    <property type="entry name" value="TrpB-like_PALP"/>
</dbReference>
<keyword evidence="8" id="KW-1185">Reference proteome</keyword>
<dbReference type="EMBL" id="BAAASZ010000051">
    <property type="protein sequence ID" value="GAA2466371.1"/>
    <property type="molecule type" value="Genomic_DNA"/>
</dbReference>
<dbReference type="CDD" id="cd01561">
    <property type="entry name" value="CBS_like"/>
    <property type="match status" value="1"/>
</dbReference>
<dbReference type="RefSeq" id="WP_344328908.1">
    <property type="nucleotide sequence ID" value="NZ_BAAASZ010000051.1"/>
</dbReference>
<dbReference type="SUPFAM" id="SSF53686">
    <property type="entry name" value="Tryptophan synthase beta subunit-like PLP-dependent enzymes"/>
    <property type="match status" value="1"/>
</dbReference>
<keyword evidence="3" id="KW-0808">Transferase</keyword>
<dbReference type="NCBIfam" id="TIGR03945">
    <property type="entry name" value="PLP_SbnA_fam"/>
    <property type="match status" value="1"/>
</dbReference>
<proteinExistence type="predicted"/>
<sequence>MNTAVCDRAYEAGPARPFLTLPGFHPGFGTTLKLEALNPSGSIKVKTAREMLTAAERQGLLRAGDALIESTSGNLGIALAMICAAKGYRITLVTDPNTQAQSVRHMRALGAEVVVVDRRDANGGYLQTRIDLIRERLRTTPGLVWLNQYRNPANARAHRRDTMAEILEGFGVPDWLFVGVGSSGTLMGCLGAVREHRLPTRVVAVDAQGSITFGGEGASRHLPGLGSSRRPELFHDDGTFEKVRVSERDTVRTCRRVALRYGLLTGASTGTALHAVTLLGDRVEPGGRVLVIAPDSGERYLDTVYDDDWVARTLGAGALADRAPRPRGRAGAPLRGEALHG</sequence>
<dbReference type="Gene3D" id="3.40.50.1100">
    <property type="match status" value="2"/>
</dbReference>
<comment type="subunit">
    <text evidence="2">Homodimer.</text>
</comment>
<reference evidence="8" key="1">
    <citation type="journal article" date="2019" name="Int. J. Syst. Evol. Microbiol.">
        <title>The Global Catalogue of Microorganisms (GCM) 10K type strain sequencing project: providing services to taxonomists for standard genome sequencing and annotation.</title>
        <authorList>
            <consortium name="The Broad Institute Genomics Platform"/>
            <consortium name="The Broad Institute Genome Sequencing Center for Infectious Disease"/>
            <person name="Wu L."/>
            <person name="Ma J."/>
        </authorList>
    </citation>
    <scope>NUCLEOTIDE SEQUENCE [LARGE SCALE GENOMIC DNA]</scope>
    <source>
        <strain evidence="8">JCM 6305</strain>
    </source>
</reference>
<evidence type="ECO:0000256" key="1">
    <source>
        <dbReference type="ARBA" id="ARBA00001933"/>
    </source>
</evidence>
<dbReference type="Proteomes" id="UP001501638">
    <property type="component" value="Unassembled WGS sequence"/>
</dbReference>